<dbReference type="InterPro" id="IPR011527">
    <property type="entry name" value="ABC1_TM_dom"/>
</dbReference>
<evidence type="ECO:0000313" key="10">
    <source>
        <dbReference type="EMBL" id="ELR69046.1"/>
    </source>
</evidence>
<evidence type="ECO:0000256" key="7">
    <source>
        <dbReference type="SAM" id="Phobius"/>
    </source>
</evidence>
<dbReference type="SUPFAM" id="SSF90123">
    <property type="entry name" value="ABC transporter transmembrane region"/>
    <property type="match status" value="1"/>
</dbReference>
<keyword evidence="4" id="KW-0067">ATP-binding</keyword>
<evidence type="ECO:0000256" key="5">
    <source>
        <dbReference type="ARBA" id="ARBA00022989"/>
    </source>
</evidence>
<dbReference type="InterPro" id="IPR017871">
    <property type="entry name" value="ABC_transporter-like_CS"/>
</dbReference>
<organism evidence="10 11">
    <name type="scientific">Fulvivirga imtechensis AK7</name>
    <dbReference type="NCBI Taxonomy" id="1237149"/>
    <lineage>
        <taxon>Bacteria</taxon>
        <taxon>Pseudomonadati</taxon>
        <taxon>Bacteroidota</taxon>
        <taxon>Cytophagia</taxon>
        <taxon>Cytophagales</taxon>
        <taxon>Fulvivirgaceae</taxon>
        <taxon>Fulvivirga</taxon>
    </lineage>
</organism>
<proteinExistence type="predicted"/>
<dbReference type="RefSeq" id="WP_009582526.1">
    <property type="nucleotide sequence ID" value="NZ_AMZN01000084.1"/>
</dbReference>
<dbReference type="EMBL" id="AMZN01000084">
    <property type="protein sequence ID" value="ELR69046.1"/>
    <property type="molecule type" value="Genomic_DNA"/>
</dbReference>
<dbReference type="Gene3D" id="1.20.1560.10">
    <property type="entry name" value="ABC transporter type 1, transmembrane domain"/>
    <property type="match status" value="1"/>
</dbReference>
<dbReference type="STRING" id="1237149.C900_05435"/>
<dbReference type="CDD" id="cd07346">
    <property type="entry name" value="ABC_6TM_exporters"/>
    <property type="match status" value="1"/>
</dbReference>
<dbReference type="FunFam" id="3.40.50.300:FF:000218">
    <property type="entry name" value="Multidrug ABC transporter ATP-binding protein"/>
    <property type="match status" value="1"/>
</dbReference>
<dbReference type="AlphaFoldDB" id="L8JJG4"/>
<feature type="transmembrane region" description="Helical" evidence="7">
    <location>
        <begin position="170"/>
        <end position="190"/>
    </location>
</feature>
<feature type="domain" description="ABC transporter" evidence="8">
    <location>
        <begin position="347"/>
        <end position="582"/>
    </location>
</feature>
<keyword evidence="6 7" id="KW-0472">Membrane</keyword>
<dbReference type="PROSITE" id="PS00211">
    <property type="entry name" value="ABC_TRANSPORTER_1"/>
    <property type="match status" value="1"/>
</dbReference>
<dbReference type="Proteomes" id="UP000011135">
    <property type="component" value="Unassembled WGS sequence"/>
</dbReference>
<reference evidence="10 11" key="1">
    <citation type="submission" date="2012-12" db="EMBL/GenBank/DDBJ databases">
        <title>Genome assembly of Fulvivirga imtechensis AK7.</title>
        <authorList>
            <person name="Nupur N."/>
            <person name="Khatri I."/>
            <person name="Kumar R."/>
            <person name="Subramanian S."/>
            <person name="Pinnaka A."/>
        </authorList>
    </citation>
    <scope>NUCLEOTIDE SEQUENCE [LARGE SCALE GENOMIC DNA]</scope>
    <source>
        <strain evidence="10 11">AK7</strain>
    </source>
</reference>
<name>L8JJG4_9BACT</name>
<dbReference type="InterPro" id="IPR027417">
    <property type="entry name" value="P-loop_NTPase"/>
</dbReference>
<evidence type="ECO:0000256" key="2">
    <source>
        <dbReference type="ARBA" id="ARBA00022692"/>
    </source>
</evidence>
<keyword evidence="11" id="KW-1185">Reference proteome</keyword>
<keyword evidence="2 7" id="KW-0812">Transmembrane</keyword>
<dbReference type="InterPro" id="IPR036640">
    <property type="entry name" value="ABC1_TM_sf"/>
</dbReference>
<dbReference type="GO" id="GO:0005886">
    <property type="term" value="C:plasma membrane"/>
    <property type="evidence" value="ECO:0007669"/>
    <property type="project" value="UniProtKB-SubCell"/>
</dbReference>
<evidence type="ECO:0000313" key="11">
    <source>
        <dbReference type="Proteomes" id="UP000011135"/>
    </source>
</evidence>
<dbReference type="InterPro" id="IPR003439">
    <property type="entry name" value="ABC_transporter-like_ATP-bd"/>
</dbReference>
<evidence type="ECO:0000259" key="8">
    <source>
        <dbReference type="PROSITE" id="PS50893"/>
    </source>
</evidence>
<dbReference type="Gene3D" id="3.40.50.300">
    <property type="entry name" value="P-loop containing nucleotide triphosphate hydrolases"/>
    <property type="match status" value="1"/>
</dbReference>
<dbReference type="OrthoDB" id="1522160at2"/>
<dbReference type="GO" id="GO:0016887">
    <property type="term" value="F:ATP hydrolysis activity"/>
    <property type="evidence" value="ECO:0007669"/>
    <property type="project" value="InterPro"/>
</dbReference>
<evidence type="ECO:0000256" key="1">
    <source>
        <dbReference type="ARBA" id="ARBA00004651"/>
    </source>
</evidence>
<dbReference type="SMART" id="SM00382">
    <property type="entry name" value="AAA"/>
    <property type="match status" value="1"/>
</dbReference>
<dbReference type="PANTHER" id="PTHR43394:SF1">
    <property type="entry name" value="ATP-BINDING CASSETTE SUB-FAMILY B MEMBER 10, MITOCHONDRIAL"/>
    <property type="match status" value="1"/>
</dbReference>
<dbReference type="CDD" id="cd03249">
    <property type="entry name" value="ABC_MTABC3_MDL1_MDL2"/>
    <property type="match status" value="1"/>
</dbReference>
<keyword evidence="5 7" id="KW-1133">Transmembrane helix</keyword>
<dbReference type="PROSITE" id="PS50929">
    <property type="entry name" value="ABC_TM1F"/>
    <property type="match status" value="1"/>
</dbReference>
<sequence>MEAKNKTSFSEDWHRLRRALILASPKKRTVALIVVLTILVAVAGVVEPLIMKFVFDGLTEDFQTAQLVQGVFFLLGLSLVREGIAATSNWLTWRTRIRIHYNLLSITVGRLHRLPVDFHRAQGTGAVMTKLERGIQGFVTAIADISFNVLPAIAYLILAIVVMLRLDWRMTLLVAIFAPMPALIATFAAPKQRGRERFLMDKWARIYSRFNEVLSGIVTVRSFAMEDYEKSRFMKDVGEANDRVVRGVGFDSKVNAIQNSIVIFARVAAIGYGAFLIVGGEITLGTLIAFLGYIGGLFGPVQNLTGIYKTFQMATVSLEHIFNILDKQDFLGDAPDAIEPPPLKGEVFYKNVRFKYETSDKEIIKGFNLHVQPGESIAFVGPSGSGKSTLIALLQRFYDPTHGQILLDGHDLRKLKQKLLRRQVGVVLQDALLFNESIADNIRYGRPGATYEEIIQAAKAANAHEFIMELSDGYETFAGERGGRLSGGERQRIAIARAILKDPPILILDEASSAMDAEVEALVQEALVKLMKGRTTFIIAHRLNTVVNADRIVVLKNGRIIEEGTHKELMINRGYYASLVDKQTQGLLVLDEE</sequence>
<dbReference type="PROSITE" id="PS50893">
    <property type="entry name" value="ABC_TRANSPORTER_2"/>
    <property type="match status" value="1"/>
</dbReference>
<evidence type="ECO:0000256" key="4">
    <source>
        <dbReference type="ARBA" id="ARBA00022840"/>
    </source>
</evidence>
<dbReference type="GO" id="GO:0015421">
    <property type="term" value="F:ABC-type oligopeptide transporter activity"/>
    <property type="evidence" value="ECO:0007669"/>
    <property type="project" value="TreeGrafter"/>
</dbReference>
<dbReference type="InterPro" id="IPR003593">
    <property type="entry name" value="AAA+_ATPase"/>
</dbReference>
<comment type="caution">
    <text evidence="10">The sequence shown here is derived from an EMBL/GenBank/DDBJ whole genome shotgun (WGS) entry which is preliminary data.</text>
</comment>
<evidence type="ECO:0000259" key="9">
    <source>
        <dbReference type="PROSITE" id="PS50929"/>
    </source>
</evidence>
<feature type="transmembrane region" description="Helical" evidence="7">
    <location>
        <begin position="71"/>
        <end position="91"/>
    </location>
</feature>
<dbReference type="InterPro" id="IPR039421">
    <property type="entry name" value="Type_1_exporter"/>
</dbReference>
<keyword evidence="3" id="KW-0547">Nucleotide-binding</keyword>
<feature type="transmembrane region" description="Helical" evidence="7">
    <location>
        <begin position="269"/>
        <end position="294"/>
    </location>
</feature>
<dbReference type="eggNOG" id="COG1132">
    <property type="taxonomic scope" value="Bacteria"/>
</dbReference>
<evidence type="ECO:0000256" key="3">
    <source>
        <dbReference type="ARBA" id="ARBA00022741"/>
    </source>
</evidence>
<dbReference type="SUPFAM" id="SSF52540">
    <property type="entry name" value="P-loop containing nucleoside triphosphate hydrolases"/>
    <property type="match status" value="1"/>
</dbReference>
<dbReference type="PATRIC" id="fig|1237149.3.peg.4817"/>
<feature type="transmembrane region" description="Helical" evidence="7">
    <location>
        <begin position="138"/>
        <end position="164"/>
    </location>
</feature>
<dbReference type="Pfam" id="PF00005">
    <property type="entry name" value="ABC_tran"/>
    <property type="match status" value="1"/>
</dbReference>
<evidence type="ECO:0000256" key="6">
    <source>
        <dbReference type="ARBA" id="ARBA00023136"/>
    </source>
</evidence>
<dbReference type="GO" id="GO:0005524">
    <property type="term" value="F:ATP binding"/>
    <property type="evidence" value="ECO:0007669"/>
    <property type="project" value="UniProtKB-KW"/>
</dbReference>
<protein>
    <submittedName>
        <fullName evidence="10">ABC transporter</fullName>
    </submittedName>
</protein>
<accession>L8JJG4</accession>
<gene>
    <name evidence="10" type="ORF">C900_05435</name>
</gene>
<feature type="transmembrane region" description="Helical" evidence="7">
    <location>
        <begin position="30"/>
        <end position="51"/>
    </location>
</feature>
<dbReference type="PANTHER" id="PTHR43394">
    <property type="entry name" value="ATP-DEPENDENT PERMEASE MDL1, MITOCHONDRIAL"/>
    <property type="match status" value="1"/>
</dbReference>
<dbReference type="Pfam" id="PF00664">
    <property type="entry name" value="ABC_membrane"/>
    <property type="match status" value="1"/>
</dbReference>
<comment type="subcellular location">
    <subcellularLocation>
        <location evidence="1">Cell membrane</location>
        <topology evidence="1">Multi-pass membrane protein</topology>
    </subcellularLocation>
</comment>
<feature type="domain" description="ABC transmembrane type-1" evidence="9">
    <location>
        <begin position="31"/>
        <end position="313"/>
    </location>
</feature>